<reference evidence="2 4" key="2">
    <citation type="submission" date="2018-07" db="EMBL/GenBank/DDBJ databases">
        <title>Complete genome of the Arcobacter bivalviorum type strain LMG 26154.</title>
        <authorList>
            <person name="Miller W.G."/>
            <person name="Yee E."/>
            <person name="Bono J.L."/>
        </authorList>
    </citation>
    <scope>NUCLEOTIDE SEQUENCE [LARGE SCALE GENOMIC DNA]</scope>
    <source>
        <strain evidence="2 4">LMG 26154</strain>
    </source>
</reference>
<dbReference type="KEGG" id="hbv:ABIV_0661"/>
<proteinExistence type="predicted"/>
<name>A0AAX2AB02_9BACT</name>
<evidence type="ECO:0000313" key="5">
    <source>
        <dbReference type="Proteomes" id="UP000289193"/>
    </source>
</evidence>
<dbReference type="EMBL" id="CP031217">
    <property type="protein sequence ID" value="AXH11674.1"/>
    <property type="molecule type" value="Genomic_DNA"/>
</dbReference>
<evidence type="ECO:0000313" key="3">
    <source>
        <dbReference type="EMBL" id="RXK10807.1"/>
    </source>
</evidence>
<sequence length="88" mass="10516">MSEIKKELYELVTNTMIPEVENYIEDLHKLIENNEQTDETLEEVRDMESFLVELQNILLAIDENKIEDEQAKEILEKINKMIEEHSEH</sequence>
<dbReference type="AlphaFoldDB" id="A0AAX2AB02"/>
<dbReference type="Proteomes" id="UP000289193">
    <property type="component" value="Unassembled WGS sequence"/>
</dbReference>
<reference evidence="3 5" key="1">
    <citation type="submission" date="2017-10" db="EMBL/GenBank/DDBJ databases">
        <title>Genomics of the genus Arcobacter.</title>
        <authorList>
            <person name="Perez-Cataluna A."/>
            <person name="Figueras M.J."/>
        </authorList>
    </citation>
    <scope>NUCLEOTIDE SEQUENCE [LARGE SCALE GENOMIC DNA]</scope>
    <source>
        <strain evidence="3 5">CECT 7835</strain>
    </source>
</reference>
<accession>A0AAX2AB02</accession>
<dbReference type="EMBL" id="PDKM01000001">
    <property type="protein sequence ID" value="RXK10807.1"/>
    <property type="molecule type" value="Genomic_DNA"/>
</dbReference>
<evidence type="ECO:0000313" key="2">
    <source>
        <dbReference type="EMBL" id="AXH11674.1"/>
    </source>
</evidence>
<dbReference type="Proteomes" id="UP000253850">
    <property type="component" value="Chromosome"/>
</dbReference>
<evidence type="ECO:0000313" key="4">
    <source>
        <dbReference type="Proteomes" id="UP000253850"/>
    </source>
</evidence>
<keyword evidence="5" id="KW-1185">Reference proteome</keyword>
<evidence type="ECO:0000256" key="1">
    <source>
        <dbReference type="SAM" id="Coils"/>
    </source>
</evidence>
<organism evidence="3 5">
    <name type="scientific">Halarcobacter bivalviorum</name>
    <dbReference type="NCBI Taxonomy" id="663364"/>
    <lineage>
        <taxon>Bacteria</taxon>
        <taxon>Pseudomonadati</taxon>
        <taxon>Campylobacterota</taxon>
        <taxon>Epsilonproteobacteria</taxon>
        <taxon>Campylobacterales</taxon>
        <taxon>Arcobacteraceae</taxon>
        <taxon>Halarcobacter</taxon>
    </lineage>
</organism>
<keyword evidence="1" id="KW-0175">Coiled coil</keyword>
<gene>
    <name evidence="2" type="ORF">ABIV_0661</name>
    <name evidence="3" type="ORF">CRV05_00090</name>
</gene>
<dbReference type="RefSeq" id="WP_114838543.1">
    <property type="nucleotide sequence ID" value="NZ_CP031217.1"/>
</dbReference>
<feature type="coiled-coil region" evidence="1">
    <location>
        <begin position="20"/>
        <end position="84"/>
    </location>
</feature>
<protein>
    <submittedName>
        <fullName evidence="3">Uncharacterized protein</fullName>
    </submittedName>
</protein>